<accession>A0A1G4J392</accession>
<dbReference type="InterPro" id="IPR045857">
    <property type="entry name" value="O16G_dom_2"/>
</dbReference>
<evidence type="ECO:0000256" key="1">
    <source>
        <dbReference type="ARBA" id="ARBA00008061"/>
    </source>
</evidence>
<dbReference type="FunFam" id="3.20.20.80:FF:000064">
    <property type="entry name" value="Oligo-1,6-glucosidase"/>
    <property type="match status" value="1"/>
</dbReference>
<dbReference type="PANTHER" id="PTHR10357:SF179">
    <property type="entry name" value="NEUTRAL AND BASIC AMINO ACID TRANSPORT PROTEIN RBAT"/>
    <property type="match status" value="1"/>
</dbReference>
<dbReference type="Gene3D" id="3.90.400.10">
    <property type="entry name" value="Oligo-1,6-glucosidase, Domain 2"/>
    <property type="match status" value="1"/>
</dbReference>
<evidence type="ECO:0000256" key="2">
    <source>
        <dbReference type="ARBA" id="ARBA00022801"/>
    </source>
</evidence>
<organism evidence="6 7">
    <name type="scientific">Lachancea meyersii CBS 8951</name>
    <dbReference type="NCBI Taxonomy" id="1266667"/>
    <lineage>
        <taxon>Eukaryota</taxon>
        <taxon>Fungi</taxon>
        <taxon>Dikarya</taxon>
        <taxon>Ascomycota</taxon>
        <taxon>Saccharomycotina</taxon>
        <taxon>Saccharomycetes</taxon>
        <taxon>Saccharomycetales</taxon>
        <taxon>Saccharomycetaceae</taxon>
        <taxon>Lachancea</taxon>
    </lineage>
</organism>
<dbReference type="SUPFAM" id="SSF51445">
    <property type="entry name" value="(Trans)glycosidases"/>
    <property type="match status" value="1"/>
</dbReference>
<dbReference type="GO" id="GO:0004556">
    <property type="term" value="F:alpha-amylase activity"/>
    <property type="evidence" value="ECO:0007669"/>
    <property type="project" value="TreeGrafter"/>
</dbReference>
<keyword evidence="7" id="KW-1185">Reference proteome</keyword>
<dbReference type="FunFam" id="3.90.400.10:FF:000004">
    <property type="entry name" value="Oligo-1,6-glucosidase"/>
    <property type="match status" value="1"/>
</dbReference>
<dbReference type="SMART" id="SM00642">
    <property type="entry name" value="Aamy"/>
    <property type="match status" value="1"/>
</dbReference>
<keyword evidence="3" id="KW-0326">Glycosidase</keyword>
<dbReference type="EMBL" id="LT598479">
    <property type="protein sequence ID" value="SCU84134.1"/>
    <property type="molecule type" value="Genomic_DNA"/>
</dbReference>
<dbReference type="InterPro" id="IPR017853">
    <property type="entry name" value="GH"/>
</dbReference>
<dbReference type="Proteomes" id="UP000191144">
    <property type="component" value="Chromosome C"/>
</dbReference>
<dbReference type="Pfam" id="PF00128">
    <property type="entry name" value="Alpha-amylase"/>
    <property type="match status" value="1"/>
</dbReference>
<protein>
    <submittedName>
        <fullName evidence="6">LAME_0C08394g1_1</fullName>
    </submittedName>
</protein>
<dbReference type="PANTHER" id="PTHR10357">
    <property type="entry name" value="ALPHA-AMYLASE FAMILY MEMBER"/>
    <property type="match status" value="1"/>
</dbReference>
<dbReference type="SUPFAM" id="SSF51011">
    <property type="entry name" value="Glycosyl hydrolase domain"/>
    <property type="match status" value="1"/>
</dbReference>
<dbReference type="GO" id="GO:0004575">
    <property type="term" value="F:sucrose alpha-glucosidase activity"/>
    <property type="evidence" value="ECO:0007669"/>
    <property type="project" value="TreeGrafter"/>
</dbReference>
<dbReference type="Gene3D" id="3.20.20.80">
    <property type="entry name" value="Glycosidases"/>
    <property type="match status" value="1"/>
</dbReference>
<dbReference type="GO" id="GO:0005987">
    <property type="term" value="P:sucrose catabolic process"/>
    <property type="evidence" value="ECO:0007669"/>
    <property type="project" value="TreeGrafter"/>
</dbReference>
<keyword evidence="4" id="KW-0462">Maltose metabolism</keyword>
<sequence length="590" mass="68161">MTGSQRKWWKEATVYQIYPASFKDSDNDGWGDLPGITSKIPYFKHLGVDTIWICPFYDSPQQDMGYDISDYEKVWPRYGTNEDCFELIQKAHNNDIKVVVDLVINHCSSEHKWFQESRSSKTNSKRDWFIWKAAKGFDSSGKPIAPNNWRSFFGGSAWEWDEKSQEFYLHLFASGQPDFNWENDELRKHLYDSSAGFWLRHGVDGFRIDTAGLYSKVAGFPDAEITDPDSELQYPGAVTRNGPRIHEFHKEMRKYFEQQLPPGKEIFTVGEVGNCDNSGLLQYTSEEQGEMSQLFNFAHTNVGTSGHFRYNVVPYTLKDWKLGIAASFLFANRTDSWTTVYLENHDQPRSVTRFGNDSPQWRKISAKLLALLEISLTGTLYIYQGQELGQINNLGWDLDQYDDVDVKNNRALIREKYGDDSVQMRKFEEGVALFSRDHARTPMPWSSREPDAGFGVYGGHAAAKPWLAVNDTFRDGINVEDELEDPNSVLNFWREALKVRQLYKDTLVYGQDFEFHDLDDPKLFMFTKKTDEHEKPRQLFAALNFSSEPCDFSAPEADAAQLTQFFSNYPALPNVKDTLRPWEGRLFFLQ</sequence>
<dbReference type="GO" id="GO:0033934">
    <property type="term" value="F:glucan 1,4-alpha-maltotriohydrolase activity"/>
    <property type="evidence" value="ECO:0007669"/>
    <property type="project" value="TreeGrafter"/>
</dbReference>
<dbReference type="Gene3D" id="2.60.40.1180">
    <property type="entry name" value="Golgi alpha-mannosidase II"/>
    <property type="match status" value="1"/>
</dbReference>
<proteinExistence type="inferred from homology"/>
<dbReference type="GO" id="GO:0000025">
    <property type="term" value="P:maltose catabolic process"/>
    <property type="evidence" value="ECO:0007669"/>
    <property type="project" value="TreeGrafter"/>
</dbReference>
<name>A0A1G4J392_9SACH</name>
<gene>
    <name evidence="6" type="ORF">LAME_0C08394G</name>
</gene>
<dbReference type="AlphaFoldDB" id="A0A1G4J392"/>
<dbReference type="CDD" id="cd11333">
    <property type="entry name" value="AmyAc_SI_OligoGlu_DGase"/>
    <property type="match status" value="1"/>
</dbReference>
<keyword evidence="2" id="KW-0378">Hydrolase</keyword>
<dbReference type="GO" id="GO:0004574">
    <property type="term" value="F:oligo-1,6-glucosidase activity"/>
    <property type="evidence" value="ECO:0007669"/>
    <property type="project" value="TreeGrafter"/>
</dbReference>
<evidence type="ECO:0000313" key="7">
    <source>
        <dbReference type="Proteomes" id="UP000191144"/>
    </source>
</evidence>
<evidence type="ECO:0000259" key="5">
    <source>
        <dbReference type="SMART" id="SM00642"/>
    </source>
</evidence>
<dbReference type="InterPro" id="IPR013780">
    <property type="entry name" value="Glyco_hydro_b"/>
</dbReference>
<dbReference type="OrthoDB" id="1740265at2759"/>
<evidence type="ECO:0000313" key="6">
    <source>
        <dbReference type="EMBL" id="SCU84134.1"/>
    </source>
</evidence>
<comment type="similarity">
    <text evidence="1">Belongs to the glycosyl hydrolase 13 family.</text>
</comment>
<dbReference type="FunFam" id="3.20.20.80:FF:000087">
    <property type="entry name" value="Oligo-1,6-glucosidase IMA1"/>
    <property type="match status" value="1"/>
</dbReference>
<evidence type="ECO:0000256" key="3">
    <source>
        <dbReference type="ARBA" id="ARBA00023295"/>
    </source>
</evidence>
<feature type="domain" description="Glycosyl hydrolase family 13 catalytic" evidence="5">
    <location>
        <begin position="16"/>
        <end position="440"/>
    </location>
</feature>
<dbReference type="InterPro" id="IPR006047">
    <property type="entry name" value="GH13_cat_dom"/>
</dbReference>
<evidence type="ECO:0000256" key="4">
    <source>
        <dbReference type="ARBA" id="ARBA00026248"/>
    </source>
</evidence>
<reference evidence="7" key="1">
    <citation type="submission" date="2016-03" db="EMBL/GenBank/DDBJ databases">
        <authorList>
            <person name="Devillers Hugo."/>
        </authorList>
    </citation>
    <scope>NUCLEOTIDE SEQUENCE [LARGE SCALE GENOMIC DNA]</scope>
</reference>